<organism evidence="1 2">
    <name type="scientific">Streptococcus pneumoniae</name>
    <dbReference type="NCBI Taxonomy" id="1313"/>
    <lineage>
        <taxon>Bacteria</taxon>
        <taxon>Bacillati</taxon>
        <taxon>Bacillota</taxon>
        <taxon>Bacilli</taxon>
        <taxon>Lactobacillales</taxon>
        <taxon>Streptococcaceae</taxon>
        <taxon>Streptococcus</taxon>
    </lineage>
</organism>
<feature type="non-terminal residue" evidence="1">
    <location>
        <position position="1"/>
    </location>
</feature>
<proteinExistence type="predicted"/>
<dbReference type="Proteomes" id="UP000474228">
    <property type="component" value="Unassembled WGS sequence"/>
</dbReference>
<name>A0A6G2D6W6_STREE</name>
<evidence type="ECO:0000313" key="1">
    <source>
        <dbReference type="EMBL" id="MTV64543.1"/>
    </source>
</evidence>
<comment type="caution">
    <text evidence="1">The sequence shown here is derived from an EMBL/GenBank/DDBJ whole genome shotgun (WGS) entry which is preliminary data.</text>
</comment>
<evidence type="ECO:0000313" key="2">
    <source>
        <dbReference type="Proteomes" id="UP000474228"/>
    </source>
</evidence>
<dbReference type="RefSeq" id="WP_155458823.1">
    <property type="nucleotide sequence ID" value="NZ_WNHJ01000952.1"/>
</dbReference>
<protein>
    <submittedName>
        <fullName evidence="1">Uncharacterized protein</fullName>
    </submittedName>
</protein>
<dbReference type="AlphaFoldDB" id="A0A6G2D6W6"/>
<sequence length="62" mass="7559">FIDWWKMLAAQSKDLRYYVYGTDKYNRLMNYYGQSCKDTEKATLNSMREVENAANMFYYTEE</sequence>
<dbReference type="EMBL" id="WNHJ01000952">
    <property type="protein sequence ID" value="MTV64543.1"/>
    <property type="molecule type" value="Genomic_DNA"/>
</dbReference>
<gene>
    <name evidence="1" type="ORF">GM539_14510</name>
</gene>
<accession>A0A6G2D6W6</accession>
<reference evidence="1 2" key="1">
    <citation type="submission" date="2019-11" db="EMBL/GenBank/DDBJ databases">
        <title>Growth characteristics of pneumococcus vary with the chemical composition of the capsule and with environmental conditions.</title>
        <authorList>
            <person name="Tothpal A."/>
            <person name="Desobry K."/>
            <person name="Joshi S."/>
            <person name="Wyllie A.L."/>
            <person name="Weinberger D.M."/>
        </authorList>
    </citation>
    <scope>NUCLEOTIDE SEQUENCE [LARGE SCALE GENOMIC DNA]</scope>
    <source>
        <strain evidence="2">pnumococcus22F</strain>
    </source>
</reference>